<dbReference type="AlphaFoldDB" id="A0A0E0E900"/>
<dbReference type="Proteomes" id="UP000008021">
    <property type="component" value="Chromosome 7"/>
</dbReference>
<name>A0A0E0E900_9ORYZ</name>
<organism evidence="2">
    <name type="scientific">Oryza meridionalis</name>
    <dbReference type="NCBI Taxonomy" id="40149"/>
    <lineage>
        <taxon>Eukaryota</taxon>
        <taxon>Viridiplantae</taxon>
        <taxon>Streptophyta</taxon>
        <taxon>Embryophyta</taxon>
        <taxon>Tracheophyta</taxon>
        <taxon>Spermatophyta</taxon>
        <taxon>Magnoliopsida</taxon>
        <taxon>Liliopsida</taxon>
        <taxon>Poales</taxon>
        <taxon>Poaceae</taxon>
        <taxon>BOP clade</taxon>
        <taxon>Oryzoideae</taxon>
        <taxon>Oryzeae</taxon>
        <taxon>Oryzinae</taxon>
        <taxon>Oryza</taxon>
    </lineage>
</organism>
<evidence type="ECO:0000256" key="1">
    <source>
        <dbReference type="SAM" id="MobiDB-lite"/>
    </source>
</evidence>
<feature type="compositionally biased region" description="Polar residues" evidence="1">
    <location>
        <begin position="157"/>
        <end position="166"/>
    </location>
</feature>
<feature type="compositionally biased region" description="Acidic residues" evidence="1">
    <location>
        <begin position="120"/>
        <end position="136"/>
    </location>
</feature>
<feature type="compositionally biased region" description="Basic and acidic residues" evidence="1">
    <location>
        <begin position="137"/>
        <end position="151"/>
    </location>
</feature>
<evidence type="ECO:0000313" key="2">
    <source>
        <dbReference type="EnsemblPlants" id="OMERI07G05640.1"/>
    </source>
</evidence>
<reference evidence="2" key="2">
    <citation type="submission" date="2018-05" db="EMBL/GenBank/DDBJ databases">
        <title>OmerRS3 (Oryza meridionalis Reference Sequence Version 3).</title>
        <authorList>
            <person name="Zhang J."/>
            <person name="Kudrna D."/>
            <person name="Lee S."/>
            <person name="Talag J."/>
            <person name="Welchert J."/>
            <person name="Wing R.A."/>
        </authorList>
    </citation>
    <scope>NUCLEOTIDE SEQUENCE [LARGE SCALE GENOMIC DNA]</scope>
    <source>
        <strain evidence="2">cv. OR44</strain>
    </source>
</reference>
<proteinExistence type="predicted"/>
<keyword evidence="3" id="KW-1185">Reference proteome</keyword>
<dbReference type="EnsemblPlants" id="OMERI07G05640.1">
    <property type="protein sequence ID" value="OMERI07G05640.1"/>
    <property type="gene ID" value="OMERI07G05640"/>
</dbReference>
<accession>A0A0E0E900</accession>
<feature type="region of interest" description="Disordered" evidence="1">
    <location>
        <begin position="66"/>
        <end position="166"/>
    </location>
</feature>
<dbReference type="Gramene" id="OMERI07G05640.1">
    <property type="protein sequence ID" value="OMERI07G05640.1"/>
    <property type="gene ID" value="OMERI07G05640"/>
</dbReference>
<evidence type="ECO:0000313" key="3">
    <source>
        <dbReference type="Proteomes" id="UP000008021"/>
    </source>
</evidence>
<sequence length="166" mass="17575">MSLSVSNTTVYCFVGVSFLTDTLEARAPLRRLLGLLPATDKPRRRRPLLLLLLLFHVDRTGASVMTNVEGSKADDDGDEVGEEGPAGSLCSIVADVEEPEANEVDNNDGAEAGRARGDGVAEDSNEVGGESDSENDGGDRSGVDDNEETVRTKVVLTENTRPGRSA</sequence>
<protein>
    <submittedName>
        <fullName evidence="2">Uncharacterized protein</fullName>
    </submittedName>
</protein>
<feature type="compositionally biased region" description="Acidic residues" evidence="1">
    <location>
        <begin position="95"/>
        <end position="108"/>
    </location>
</feature>
<dbReference type="HOGENOM" id="CLU_1605315_0_0_1"/>
<reference evidence="2" key="1">
    <citation type="submission" date="2015-04" db="UniProtKB">
        <authorList>
            <consortium name="EnsemblPlants"/>
        </authorList>
    </citation>
    <scope>IDENTIFICATION</scope>
</reference>